<dbReference type="InterPro" id="IPR042100">
    <property type="entry name" value="Bug_dom1"/>
</dbReference>
<dbReference type="Proteomes" id="UP000216885">
    <property type="component" value="Unassembled WGS sequence"/>
</dbReference>
<dbReference type="EMBL" id="NEVQ01000016">
    <property type="protein sequence ID" value="OZI54644.1"/>
    <property type="molecule type" value="Genomic_DNA"/>
</dbReference>
<dbReference type="PANTHER" id="PTHR42928">
    <property type="entry name" value="TRICARBOXYLATE-BINDING PROTEIN"/>
    <property type="match status" value="1"/>
</dbReference>
<evidence type="ECO:0000313" key="3">
    <source>
        <dbReference type="EMBL" id="OZI54644.1"/>
    </source>
</evidence>
<dbReference type="Gene3D" id="3.40.190.150">
    <property type="entry name" value="Bordetella uptake gene, domain 1"/>
    <property type="match status" value="1"/>
</dbReference>
<feature type="signal peptide" evidence="2">
    <location>
        <begin position="1"/>
        <end position="21"/>
    </location>
</feature>
<dbReference type="AlphaFoldDB" id="A0A261TY79"/>
<dbReference type="SUPFAM" id="SSF53850">
    <property type="entry name" value="Periplasmic binding protein-like II"/>
    <property type="match status" value="1"/>
</dbReference>
<dbReference type="Gene3D" id="3.40.190.10">
    <property type="entry name" value="Periplasmic binding protein-like II"/>
    <property type="match status" value="1"/>
</dbReference>
<evidence type="ECO:0008006" key="5">
    <source>
        <dbReference type="Google" id="ProtNLM"/>
    </source>
</evidence>
<evidence type="ECO:0000256" key="2">
    <source>
        <dbReference type="SAM" id="SignalP"/>
    </source>
</evidence>
<feature type="chain" id="PRO_5013328926" description="ABC transporter substrate-binding protein" evidence="2">
    <location>
        <begin position="22"/>
        <end position="322"/>
    </location>
</feature>
<accession>A0A261TY79</accession>
<dbReference type="PANTHER" id="PTHR42928:SF5">
    <property type="entry name" value="BLR1237 PROTEIN"/>
    <property type="match status" value="1"/>
</dbReference>
<reference evidence="3 4" key="1">
    <citation type="submission" date="2017-05" db="EMBL/GenBank/DDBJ databases">
        <title>Complete and WGS of Bordetella genogroups.</title>
        <authorList>
            <person name="Spilker T."/>
            <person name="LiPuma J."/>
        </authorList>
    </citation>
    <scope>NUCLEOTIDE SEQUENCE [LARGE SCALE GENOMIC DNA]</scope>
    <source>
        <strain evidence="3 4">AU9919</strain>
    </source>
</reference>
<evidence type="ECO:0000256" key="1">
    <source>
        <dbReference type="ARBA" id="ARBA00006987"/>
    </source>
</evidence>
<sequence length="322" mass="34177">MKWIVNAAVAGALLAALPGMAISADWPDRPIRAVVPYSPGGGVDVFTRPLAAALSKELGQSVVVENRPGAGGIIGVRYAASAEADGYTFLSGGVHQPMAEGLYPDRNYDLGKDFTPIALTAQVPTVLVVNMQAPFNSVETLISYAKKNPEKMNYCSSGAGTAQHIVAESFKRLTGLNMTHIPYRGTAPAMTDLIAGQCLLMFDGLGTSAPQIQGGKIRPLAVLTARRSSLFPDIPTINEAGGPDMDATIWYGWWARAGTPSAIVERMAKAIGVALNDPAVAEAWKQQGAEVPDMSFEDTGPYVRSEISRWMEAVKELGISLN</sequence>
<evidence type="ECO:0000313" key="4">
    <source>
        <dbReference type="Proteomes" id="UP000216885"/>
    </source>
</evidence>
<dbReference type="RefSeq" id="WP_256981584.1">
    <property type="nucleotide sequence ID" value="NZ_NEVQ01000016.1"/>
</dbReference>
<keyword evidence="4" id="KW-1185">Reference proteome</keyword>
<comment type="caution">
    <text evidence="3">The sequence shown here is derived from an EMBL/GenBank/DDBJ whole genome shotgun (WGS) entry which is preliminary data.</text>
</comment>
<dbReference type="InterPro" id="IPR005064">
    <property type="entry name" value="BUG"/>
</dbReference>
<gene>
    <name evidence="3" type="ORF">CAL20_16855</name>
</gene>
<name>A0A261TY79_9BORD</name>
<keyword evidence="2" id="KW-0732">Signal</keyword>
<organism evidence="3 4">
    <name type="scientific">Bordetella genomosp. 4</name>
    <dbReference type="NCBI Taxonomy" id="463044"/>
    <lineage>
        <taxon>Bacteria</taxon>
        <taxon>Pseudomonadati</taxon>
        <taxon>Pseudomonadota</taxon>
        <taxon>Betaproteobacteria</taxon>
        <taxon>Burkholderiales</taxon>
        <taxon>Alcaligenaceae</taxon>
        <taxon>Bordetella</taxon>
    </lineage>
</organism>
<dbReference type="PIRSF" id="PIRSF017082">
    <property type="entry name" value="YflP"/>
    <property type="match status" value="1"/>
</dbReference>
<comment type="similarity">
    <text evidence="1">Belongs to the UPF0065 (bug) family.</text>
</comment>
<protein>
    <recommendedName>
        <fullName evidence="5">ABC transporter substrate-binding protein</fullName>
    </recommendedName>
</protein>
<proteinExistence type="inferred from homology"/>
<dbReference type="CDD" id="cd13578">
    <property type="entry name" value="PBP2_Bug27"/>
    <property type="match status" value="1"/>
</dbReference>
<dbReference type="Pfam" id="PF03401">
    <property type="entry name" value="TctC"/>
    <property type="match status" value="1"/>
</dbReference>